<dbReference type="InterPro" id="IPR001005">
    <property type="entry name" value="SANT/Myb"/>
</dbReference>
<reference evidence="8" key="1">
    <citation type="submission" date="2016-06" db="EMBL/GenBank/DDBJ databases">
        <title>Parallel loss of symbiosis genes in relatives of nitrogen-fixing non-legume Parasponia.</title>
        <authorList>
            <person name="Van Velzen R."/>
            <person name="Holmer R."/>
            <person name="Bu F."/>
            <person name="Rutten L."/>
            <person name="Van Zeijl A."/>
            <person name="Liu W."/>
            <person name="Santuari L."/>
            <person name="Cao Q."/>
            <person name="Sharma T."/>
            <person name="Shen D."/>
            <person name="Roswanjaya Y."/>
            <person name="Wardhani T."/>
            <person name="Kalhor M.S."/>
            <person name="Jansen J."/>
            <person name="Van den Hoogen J."/>
            <person name="Gungor B."/>
            <person name="Hartog M."/>
            <person name="Hontelez J."/>
            <person name="Verver J."/>
            <person name="Yang W.-C."/>
            <person name="Schijlen E."/>
            <person name="Repin R."/>
            <person name="Schilthuizen M."/>
            <person name="Schranz E."/>
            <person name="Heidstra R."/>
            <person name="Miyata K."/>
            <person name="Fedorova E."/>
            <person name="Kohlen W."/>
            <person name="Bisseling T."/>
            <person name="Smit S."/>
            <person name="Geurts R."/>
        </authorList>
    </citation>
    <scope>NUCLEOTIDE SEQUENCE [LARGE SCALE GENOMIC DNA]</scope>
    <source>
        <strain evidence="8">cv. WU1-14</strain>
    </source>
</reference>
<comment type="caution">
    <text evidence="7">The sequence shown here is derived from an EMBL/GenBank/DDBJ whole genome shotgun (WGS) entry which is preliminary data.</text>
</comment>
<dbReference type="InterPro" id="IPR044636">
    <property type="entry name" value="RADIALIS-like"/>
</dbReference>
<dbReference type="Pfam" id="PF00249">
    <property type="entry name" value="Myb_DNA-binding"/>
    <property type="match status" value="1"/>
</dbReference>
<dbReference type="SMART" id="SM00717">
    <property type="entry name" value="SANT"/>
    <property type="match status" value="1"/>
</dbReference>
<dbReference type="GO" id="GO:0005634">
    <property type="term" value="C:nucleus"/>
    <property type="evidence" value="ECO:0007669"/>
    <property type="project" value="UniProtKB-SubCell"/>
</dbReference>
<keyword evidence="4" id="KW-0539">Nucleus</keyword>
<evidence type="ECO:0000256" key="2">
    <source>
        <dbReference type="ARBA" id="ARBA00023015"/>
    </source>
</evidence>
<gene>
    <name evidence="7" type="ORF">PanWU01x14_293830</name>
</gene>
<keyword evidence="3" id="KW-0804">Transcription</keyword>
<dbReference type="AlphaFoldDB" id="A0A2P5AWH3"/>
<protein>
    <submittedName>
        <fullName evidence="7">Octamer-binding transcription factor</fullName>
    </submittedName>
</protein>
<sequence length="123" mass="14099">MASSSWTAKQNKLFENALAIYDKDSPDRWHNMARAVGGKTVEEVKKHYENLVEDVNKIETGQIPLPNYRKINNKAYNPYMDEEQSCHGGGFGTVQGGKSRIKLCFLDENVGKKEVMMIKRFER</sequence>
<dbReference type="SUPFAM" id="SSF46689">
    <property type="entry name" value="Homeodomain-like"/>
    <property type="match status" value="1"/>
</dbReference>
<dbReference type="FunFam" id="1.10.10.60:FF:000154">
    <property type="entry name" value="Transcription factor SRM1"/>
    <property type="match status" value="1"/>
</dbReference>
<evidence type="ECO:0000313" key="7">
    <source>
        <dbReference type="EMBL" id="PON40867.1"/>
    </source>
</evidence>
<dbReference type="Proteomes" id="UP000237105">
    <property type="component" value="Unassembled WGS sequence"/>
</dbReference>
<evidence type="ECO:0000256" key="1">
    <source>
        <dbReference type="ARBA" id="ARBA00004123"/>
    </source>
</evidence>
<dbReference type="Gene3D" id="1.10.10.60">
    <property type="entry name" value="Homeodomain-like"/>
    <property type="match status" value="1"/>
</dbReference>
<dbReference type="PROSITE" id="PS51293">
    <property type="entry name" value="SANT"/>
    <property type="match status" value="1"/>
</dbReference>
<dbReference type="OrthoDB" id="118550at2759"/>
<evidence type="ECO:0000313" key="8">
    <source>
        <dbReference type="Proteomes" id="UP000237105"/>
    </source>
</evidence>
<evidence type="ECO:0000256" key="3">
    <source>
        <dbReference type="ARBA" id="ARBA00023163"/>
    </source>
</evidence>
<evidence type="ECO:0000256" key="4">
    <source>
        <dbReference type="ARBA" id="ARBA00023242"/>
    </source>
</evidence>
<dbReference type="GO" id="GO:0003700">
    <property type="term" value="F:DNA-binding transcription factor activity"/>
    <property type="evidence" value="ECO:0007669"/>
    <property type="project" value="InterPro"/>
</dbReference>
<comment type="subcellular location">
    <subcellularLocation>
        <location evidence="1">Nucleus</location>
    </subcellularLocation>
</comment>
<dbReference type="STRING" id="3476.A0A2P5AWH3"/>
<evidence type="ECO:0000259" key="6">
    <source>
        <dbReference type="PROSITE" id="PS51293"/>
    </source>
</evidence>
<feature type="domain" description="Myb-like" evidence="5">
    <location>
        <begin position="1"/>
        <end position="52"/>
    </location>
</feature>
<keyword evidence="2" id="KW-0805">Transcription regulation</keyword>
<dbReference type="EMBL" id="JXTB01000430">
    <property type="protein sequence ID" value="PON40867.1"/>
    <property type="molecule type" value="Genomic_DNA"/>
</dbReference>
<organism evidence="7 8">
    <name type="scientific">Parasponia andersonii</name>
    <name type="common">Sponia andersonii</name>
    <dbReference type="NCBI Taxonomy" id="3476"/>
    <lineage>
        <taxon>Eukaryota</taxon>
        <taxon>Viridiplantae</taxon>
        <taxon>Streptophyta</taxon>
        <taxon>Embryophyta</taxon>
        <taxon>Tracheophyta</taxon>
        <taxon>Spermatophyta</taxon>
        <taxon>Magnoliopsida</taxon>
        <taxon>eudicotyledons</taxon>
        <taxon>Gunneridae</taxon>
        <taxon>Pentapetalae</taxon>
        <taxon>rosids</taxon>
        <taxon>fabids</taxon>
        <taxon>Rosales</taxon>
        <taxon>Cannabaceae</taxon>
        <taxon>Parasponia</taxon>
    </lineage>
</organism>
<dbReference type="InterPro" id="IPR017884">
    <property type="entry name" value="SANT_dom"/>
</dbReference>
<accession>A0A2P5AWH3</accession>
<dbReference type="PROSITE" id="PS50090">
    <property type="entry name" value="MYB_LIKE"/>
    <property type="match status" value="1"/>
</dbReference>
<dbReference type="PANTHER" id="PTHR43952">
    <property type="entry name" value="MYB FAMILY TRANSCRIPTION FACTOR-RELATED"/>
    <property type="match status" value="1"/>
</dbReference>
<name>A0A2P5AWH3_PARAD</name>
<feature type="domain" description="SANT" evidence="6">
    <location>
        <begin position="1"/>
        <end position="56"/>
    </location>
</feature>
<evidence type="ECO:0000259" key="5">
    <source>
        <dbReference type="PROSITE" id="PS50090"/>
    </source>
</evidence>
<keyword evidence="8" id="KW-1185">Reference proteome</keyword>
<dbReference type="InterPro" id="IPR009057">
    <property type="entry name" value="Homeodomain-like_sf"/>
</dbReference>
<proteinExistence type="predicted"/>
<dbReference type="PANTHER" id="PTHR43952:SF72">
    <property type="entry name" value="MYB-LIKE DOMAIN-CONTAINING PROTEIN"/>
    <property type="match status" value="1"/>
</dbReference>
<dbReference type="CDD" id="cd00167">
    <property type="entry name" value="SANT"/>
    <property type="match status" value="1"/>
</dbReference>